<dbReference type="Proteomes" id="UP000580250">
    <property type="component" value="Unassembled WGS sequence"/>
</dbReference>
<evidence type="ECO:0000313" key="2">
    <source>
        <dbReference type="EMBL" id="CAD2169656.1"/>
    </source>
</evidence>
<feature type="chain" id="PRO_5028068751" evidence="1">
    <location>
        <begin position="21"/>
        <end position="206"/>
    </location>
</feature>
<name>A0A6V7V610_MELEN</name>
<reference evidence="2 3" key="1">
    <citation type="submission" date="2020-08" db="EMBL/GenBank/DDBJ databases">
        <authorList>
            <person name="Koutsovoulos G."/>
            <person name="Danchin GJ E."/>
        </authorList>
    </citation>
    <scope>NUCLEOTIDE SEQUENCE [LARGE SCALE GENOMIC DNA]</scope>
</reference>
<accession>A0A6V7V610</accession>
<dbReference type="EMBL" id="CAJEWN010000156">
    <property type="protein sequence ID" value="CAD2169656.1"/>
    <property type="molecule type" value="Genomic_DNA"/>
</dbReference>
<feature type="signal peptide" evidence="1">
    <location>
        <begin position="1"/>
        <end position="20"/>
    </location>
</feature>
<evidence type="ECO:0000256" key="1">
    <source>
        <dbReference type="SAM" id="SignalP"/>
    </source>
</evidence>
<proteinExistence type="predicted"/>
<sequence length="206" mass="24240">MIKFILAFILYLNICLHVKCKGSTDIKVKIKNDWKVKREFIYLKNVELNERFVLIMNGRNKFFKLELDSVNNVFIAKVNGATKYSSQLKRKIIIKVANNEIVQKFLPNLEKLALLNNNFVKKDKSYQTSIIKNIGINENNLELKENIKKELIARINNYEDLILSSYRAEINLISYKIELLEKQKVEIINVKYLVEELKNIENKISK</sequence>
<keyword evidence="1" id="KW-0732">Signal</keyword>
<evidence type="ECO:0000313" key="3">
    <source>
        <dbReference type="Proteomes" id="UP000580250"/>
    </source>
</evidence>
<comment type="caution">
    <text evidence="2">The sequence shown here is derived from an EMBL/GenBank/DDBJ whole genome shotgun (WGS) entry which is preliminary data.</text>
</comment>
<gene>
    <name evidence="2" type="ORF">MENT_LOCUS21000</name>
</gene>
<protein>
    <submittedName>
        <fullName evidence="2">Uncharacterized protein</fullName>
    </submittedName>
</protein>
<dbReference type="AlphaFoldDB" id="A0A6V7V610"/>
<organism evidence="2 3">
    <name type="scientific">Meloidogyne enterolobii</name>
    <name type="common">Root-knot nematode worm</name>
    <name type="synonym">Meloidogyne mayaguensis</name>
    <dbReference type="NCBI Taxonomy" id="390850"/>
    <lineage>
        <taxon>Eukaryota</taxon>
        <taxon>Metazoa</taxon>
        <taxon>Ecdysozoa</taxon>
        <taxon>Nematoda</taxon>
        <taxon>Chromadorea</taxon>
        <taxon>Rhabditida</taxon>
        <taxon>Tylenchina</taxon>
        <taxon>Tylenchomorpha</taxon>
        <taxon>Tylenchoidea</taxon>
        <taxon>Meloidogynidae</taxon>
        <taxon>Meloidogyninae</taxon>
        <taxon>Meloidogyne</taxon>
    </lineage>
</organism>